<dbReference type="GO" id="GO:0043565">
    <property type="term" value="F:sequence-specific DNA binding"/>
    <property type="evidence" value="ECO:0007669"/>
    <property type="project" value="InterPro"/>
</dbReference>
<name>A0A4R7K9Q2_9CLOT</name>
<gene>
    <name evidence="9" type="ORF">EDD71_13013</name>
</gene>
<dbReference type="GO" id="GO:0003700">
    <property type="term" value="F:DNA-binding transcription factor activity"/>
    <property type="evidence" value="ECO:0007669"/>
    <property type="project" value="InterPro"/>
</dbReference>
<evidence type="ECO:0000256" key="2">
    <source>
        <dbReference type="ARBA" id="ARBA00023015"/>
    </source>
</evidence>
<feature type="modified residue" description="4-aspartylphosphate" evidence="6">
    <location>
        <position position="55"/>
    </location>
</feature>
<evidence type="ECO:0000256" key="1">
    <source>
        <dbReference type="ARBA" id="ARBA00018672"/>
    </source>
</evidence>
<dbReference type="PROSITE" id="PS50110">
    <property type="entry name" value="RESPONSE_REGULATORY"/>
    <property type="match status" value="1"/>
</dbReference>
<dbReference type="SMART" id="SM00448">
    <property type="entry name" value="REC"/>
    <property type="match status" value="1"/>
</dbReference>
<keyword evidence="3" id="KW-0238">DNA-binding</keyword>
<dbReference type="EMBL" id="SOAZ01000030">
    <property type="protein sequence ID" value="TDT50353.1"/>
    <property type="molecule type" value="Genomic_DNA"/>
</dbReference>
<dbReference type="Gene3D" id="1.10.10.60">
    <property type="entry name" value="Homeodomain-like"/>
    <property type="match status" value="2"/>
</dbReference>
<reference evidence="9 10" key="1">
    <citation type="submission" date="2019-03" db="EMBL/GenBank/DDBJ databases">
        <title>Genomic Encyclopedia of Type Strains, Phase IV (KMG-IV): sequencing the most valuable type-strain genomes for metagenomic binning, comparative biology and taxonomic classification.</title>
        <authorList>
            <person name="Goeker M."/>
        </authorList>
    </citation>
    <scope>NUCLEOTIDE SEQUENCE [LARGE SCALE GENOMIC DNA]</scope>
    <source>
        <strain evidence="9 10">DSM 24455</strain>
    </source>
</reference>
<evidence type="ECO:0000256" key="6">
    <source>
        <dbReference type="PROSITE-ProRule" id="PRU00169"/>
    </source>
</evidence>
<organism evidence="9 10">
    <name type="scientific">Fonticella tunisiensis</name>
    <dbReference type="NCBI Taxonomy" id="1096341"/>
    <lineage>
        <taxon>Bacteria</taxon>
        <taxon>Bacillati</taxon>
        <taxon>Bacillota</taxon>
        <taxon>Clostridia</taxon>
        <taxon>Eubacteriales</taxon>
        <taxon>Clostridiaceae</taxon>
        <taxon>Fonticella</taxon>
    </lineage>
</organism>
<evidence type="ECO:0000313" key="10">
    <source>
        <dbReference type="Proteomes" id="UP000295325"/>
    </source>
</evidence>
<dbReference type="Pfam" id="PF00072">
    <property type="entry name" value="Response_reg"/>
    <property type="match status" value="1"/>
</dbReference>
<dbReference type="InterPro" id="IPR009057">
    <property type="entry name" value="Homeodomain-like_sf"/>
</dbReference>
<accession>A0A4R7K9Q2</accession>
<dbReference type="GO" id="GO:0000160">
    <property type="term" value="P:phosphorelay signal transduction system"/>
    <property type="evidence" value="ECO:0007669"/>
    <property type="project" value="InterPro"/>
</dbReference>
<keyword evidence="2" id="KW-0805">Transcription regulation</keyword>
<protein>
    <recommendedName>
        <fullName evidence="1">Stage 0 sporulation protein A homolog</fullName>
    </recommendedName>
</protein>
<dbReference type="InterPro" id="IPR001789">
    <property type="entry name" value="Sig_transdc_resp-reg_receiver"/>
</dbReference>
<dbReference type="Pfam" id="PF12833">
    <property type="entry name" value="HTH_18"/>
    <property type="match status" value="1"/>
</dbReference>
<dbReference type="PRINTS" id="PR00032">
    <property type="entry name" value="HTHARAC"/>
</dbReference>
<evidence type="ECO:0000259" key="8">
    <source>
        <dbReference type="PROSITE" id="PS50110"/>
    </source>
</evidence>
<dbReference type="PROSITE" id="PS01124">
    <property type="entry name" value="HTH_ARAC_FAMILY_2"/>
    <property type="match status" value="1"/>
</dbReference>
<dbReference type="SUPFAM" id="SSF52172">
    <property type="entry name" value="CheY-like"/>
    <property type="match status" value="1"/>
</dbReference>
<evidence type="ECO:0000256" key="4">
    <source>
        <dbReference type="ARBA" id="ARBA00023163"/>
    </source>
</evidence>
<proteinExistence type="predicted"/>
<dbReference type="InterPro" id="IPR018060">
    <property type="entry name" value="HTH_AraC"/>
</dbReference>
<dbReference type="Proteomes" id="UP000295325">
    <property type="component" value="Unassembled WGS sequence"/>
</dbReference>
<comment type="function">
    <text evidence="5">May play the central regulatory role in sporulation. It may be an element of the effector pathway responsible for the activation of sporulation genes in response to nutritional stress. Spo0A may act in concert with spo0H (a sigma factor) to control the expression of some genes that are critical to the sporulation process.</text>
</comment>
<dbReference type="SUPFAM" id="SSF46689">
    <property type="entry name" value="Homeodomain-like"/>
    <property type="match status" value="2"/>
</dbReference>
<dbReference type="InterPro" id="IPR020449">
    <property type="entry name" value="Tscrpt_reg_AraC-type_HTH"/>
</dbReference>
<dbReference type="RefSeq" id="WP_207669352.1">
    <property type="nucleotide sequence ID" value="NZ_SOAZ01000030.1"/>
</dbReference>
<dbReference type="CDD" id="cd17536">
    <property type="entry name" value="REC_YesN-like"/>
    <property type="match status" value="1"/>
</dbReference>
<keyword evidence="10" id="KW-1185">Reference proteome</keyword>
<dbReference type="Gene3D" id="3.40.50.2300">
    <property type="match status" value="1"/>
</dbReference>
<dbReference type="InterPro" id="IPR011006">
    <property type="entry name" value="CheY-like_superfamily"/>
</dbReference>
<evidence type="ECO:0000256" key="3">
    <source>
        <dbReference type="ARBA" id="ARBA00023125"/>
    </source>
</evidence>
<evidence type="ECO:0000313" key="9">
    <source>
        <dbReference type="EMBL" id="TDT50353.1"/>
    </source>
</evidence>
<evidence type="ECO:0000256" key="5">
    <source>
        <dbReference type="ARBA" id="ARBA00024867"/>
    </source>
</evidence>
<evidence type="ECO:0000259" key="7">
    <source>
        <dbReference type="PROSITE" id="PS01124"/>
    </source>
</evidence>
<dbReference type="PANTHER" id="PTHR43280:SF28">
    <property type="entry name" value="HTH-TYPE TRANSCRIPTIONAL ACTIVATOR RHAS"/>
    <property type="match status" value="1"/>
</dbReference>
<feature type="domain" description="HTH araC/xylS-type" evidence="7">
    <location>
        <begin position="143"/>
        <end position="241"/>
    </location>
</feature>
<dbReference type="PROSITE" id="PS00041">
    <property type="entry name" value="HTH_ARAC_FAMILY_1"/>
    <property type="match status" value="1"/>
</dbReference>
<sequence>MYKLMIAEDESLERKAINIIIKKHFDNIEVVEEAKNGLEAVRIAKKTKPDIIIMDIKMPEKGGIEAQKEILQFHPTVKTVILTAYDEFQFAHSAIKLNVVDYLLKPARPLELVEAINRAISHIQFNKELKDEEINLINKSLIEKAVSYIHKNYSGNINLESVASYVHLNPQYFSRYFKANVGMTFIDYVSKLRIKRAKELLTSTDDSIGEISFKVGYIDPGYFSKVFSRHEGVSPHKFRMDHKTSNMRINHID</sequence>
<dbReference type="SMART" id="SM00342">
    <property type="entry name" value="HTH_ARAC"/>
    <property type="match status" value="1"/>
</dbReference>
<feature type="domain" description="Response regulatory" evidence="8">
    <location>
        <begin position="3"/>
        <end position="120"/>
    </location>
</feature>
<dbReference type="AlphaFoldDB" id="A0A4R7K9Q2"/>
<keyword evidence="4" id="KW-0804">Transcription</keyword>
<dbReference type="PANTHER" id="PTHR43280">
    <property type="entry name" value="ARAC-FAMILY TRANSCRIPTIONAL REGULATOR"/>
    <property type="match status" value="1"/>
</dbReference>
<keyword evidence="6" id="KW-0597">Phosphoprotein</keyword>
<dbReference type="InterPro" id="IPR018062">
    <property type="entry name" value="HTH_AraC-typ_CS"/>
</dbReference>
<comment type="caution">
    <text evidence="9">The sequence shown here is derived from an EMBL/GenBank/DDBJ whole genome shotgun (WGS) entry which is preliminary data.</text>
</comment>